<name>A0A7S4K4F7_9STRA</name>
<dbReference type="EMBL" id="HBKQ01056304">
    <property type="protein sequence ID" value="CAE2282735.1"/>
    <property type="molecule type" value="Transcribed_RNA"/>
</dbReference>
<proteinExistence type="predicted"/>
<reference evidence="1" key="1">
    <citation type="submission" date="2021-01" db="EMBL/GenBank/DDBJ databases">
        <authorList>
            <person name="Corre E."/>
            <person name="Pelletier E."/>
            <person name="Niang G."/>
            <person name="Scheremetjew M."/>
            <person name="Finn R."/>
            <person name="Kale V."/>
            <person name="Holt S."/>
            <person name="Cochrane G."/>
            <person name="Meng A."/>
            <person name="Brown T."/>
            <person name="Cohen L."/>
        </authorList>
    </citation>
    <scope>NUCLEOTIDE SEQUENCE</scope>
    <source>
        <strain evidence="1">Isolate 1302-5</strain>
    </source>
</reference>
<gene>
    <name evidence="1" type="ORF">OAUR00152_LOCUS38577</name>
</gene>
<sequence length="239" mass="27307">MTKQVNFEECVLLYRIPPHTEFSEDERVALWFSPRELGGIRANVRRTVKSMRRREQKSASGDNGNNEFCDRGLEHLRSSEHVEQHKINRDCCLAAVLDEQSRQLAMGRCDNETLANASTQGSQWARHKARVEGLRDASIVLQIRQEHVIRCQPDGAGTGILELAMRVLCDASRPVAENESYQSVSQSPILNEGETKSFEMSHKPAKVRRFERSIISYQKDTKRPLVVHTAERTRHNIIT</sequence>
<accession>A0A7S4K4F7</accession>
<protein>
    <submittedName>
        <fullName evidence="1">Uncharacterized protein</fullName>
    </submittedName>
</protein>
<dbReference type="AlphaFoldDB" id="A0A7S4K4F7"/>
<evidence type="ECO:0000313" key="1">
    <source>
        <dbReference type="EMBL" id="CAE2282735.1"/>
    </source>
</evidence>
<organism evidence="1">
    <name type="scientific">Odontella aurita</name>
    <dbReference type="NCBI Taxonomy" id="265563"/>
    <lineage>
        <taxon>Eukaryota</taxon>
        <taxon>Sar</taxon>
        <taxon>Stramenopiles</taxon>
        <taxon>Ochrophyta</taxon>
        <taxon>Bacillariophyta</taxon>
        <taxon>Mediophyceae</taxon>
        <taxon>Biddulphiophycidae</taxon>
        <taxon>Eupodiscales</taxon>
        <taxon>Odontellaceae</taxon>
        <taxon>Odontella</taxon>
    </lineage>
</organism>